<protein>
    <submittedName>
        <fullName evidence="7">DEAD/DEAH box helicase</fullName>
    </submittedName>
</protein>
<dbReference type="InterPro" id="IPR014001">
    <property type="entry name" value="Helicase_ATP-bd"/>
</dbReference>
<evidence type="ECO:0000259" key="6">
    <source>
        <dbReference type="PROSITE" id="PS51194"/>
    </source>
</evidence>
<keyword evidence="2" id="KW-0863">Zinc-finger</keyword>
<keyword evidence="2" id="KW-0862">Zinc</keyword>
<dbReference type="InterPro" id="IPR049730">
    <property type="entry name" value="SNF2/RAD54-like_C"/>
</dbReference>
<dbReference type="InterPro" id="IPR027417">
    <property type="entry name" value="P-loop_NTPase"/>
</dbReference>
<feature type="domain" description="SWIM-type" evidence="4">
    <location>
        <begin position="59"/>
        <end position="98"/>
    </location>
</feature>
<evidence type="ECO:0000259" key="5">
    <source>
        <dbReference type="PROSITE" id="PS51192"/>
    </source>
</evidence>
<dbReference type="CDD" id="cd18793">
    <property type="entry name" value="SF2_C_SNF"/>
    <property type="match status" value="1"/>
</dbReference>
<feature type="domain" description="Helicase ATP-binding" evidence="5">
    <location>
        <begin position="633"/>
        <end position="799"/>
    </location>
</feature>
<organism evidence="7 8">
    <name type="scientific">Paramicrobacterium chengjingii</name>
    <dbReference type="NCBI Taxonomy" id="2769067"/>
    <lineage>
        <taxon>Bacteria</taxon>
        <taxon>Bacillati</taxon>
        <taxon>Actinomycetota</taxon>
        <taxon>Actinomycetes</taxon>
        <taxon>Micrococcales</taxon>
        <taxon>Microbacteriaceae</taxon>
        <taxon>Paramicrobacterium</taxon>
    </lineage>
</organism>
<dbReference type="Pfam" id="PF00271">
    <property type="entry name" value="Helicase_C"/>
    <property type="match status" value="1"/>
</dbReference>
<dbReference type="RefSeq" id="WP_166991604.1">
    <property type="nucleotide sequence ID" value="NZ_CP061169.1"/>
</dbReference>
<keyword evidence="7" id="KW-0067">ATP-binding</keyword>
<accession>A0ABX6YGF6</accession>
<evidence type="ECO:0000256" key="1">
    <source>
        <dbReference type="ARBA" id="ARBA00022801"/>
    </source>
</evidence>
<dbReference type="InterPro" id="IPR007527">
    <property type="entry name" value="Znf_SWIM"/>
</dbReference>
<dbReference type="PANTHER" id="PTHR10799">
    <property type="entry name" value="SNF2/RAD54 HELICASE FAMILY"/>
    <property type="match status" value="1"/>
</dbReference>
<dbReference type="Proteomes" id="UP000662814">
    <property type="component" value="Chromosome"/>
</dbReference>
<dbReference type="CDD" id="cd18012">
    <property type="entry name" value="DEXQc_arch_SWI2_SNF2"/>
    <property type="match status" value="1"/>
</dbReference>
<dbReference type="GO" id="GO:0004386">
    <property type="term" value="F:helicase activity"/>
    <property type="evidence" value="ECO:0007669"/>
    <property type="project" value="UniProtKB-KW"/>
</dbReference>
<dbReference type="InterPro" id="IPR000330">
    <property type="entry name" value="SNF2_N"/>
</dbReference>
<feature type="region of interest" description="Disordered" evidence="3">
    <location>
        <begin position="108"/>
        <end position="131"/>
    </location>
</feature>
<evidence type="ECO:0000256" key="2">
    <source>
        <dbReference type="PROSITE-ProRule" id="PRU00325"/>
    </source>
</evidence>
<evidence type="ECO:0000313" key="8">
    <source>
        <dbReference type="Proteomes" id="UP000662814"/>
    </source>
</evidence>
<dbReference type="SMART" id="SM00490">
    <property type="entry name" value="HELICc"/>
    <property type="match status" value="1"/>
</dbReference>
<dbReference type="Pfam" id="PF00176">
    <property type="entry name" value="SNF2-rel_dom"/>
    <property type="match status" value="1"/>
</dbReference>
<evidence type="ECO:0000256" key="3">
    <source>
        <dbReference type="SAM" id="MobiDB-lite"/>
    </source>
</evidence>
<keyword evidence="2" id="KW-0479">Metal-binding</keyword>
<reference evidence="7 8" key="1">
    <citation type="submission" date="2020-12" db="EMBL/GenBank/DDBJ databases">
        <title>Microbacterium sp. HY060.</title>
        <authorList>
            <person name="Zhou J."/>
        </authorList>
    </citation>
    <scope>NUCLEOTIDE SEQUENCE [LARGE SCALE GENOMIC DNA]</scope>
    <source>
        <strain evidence="7 8">HY60</strain>
    </source>
</reference>
<gene>
    <name evidence="7" type="ORF">HCR76_13805</name>
</gene>
<keyword evidence="1" id="KW-0378">Hydrolase</keyword>
<keyword evidence="7" id="KW-0547">Nucleotide-binding</keyword>
<dbReference type="EMBL" id="CP061169">
    <property type="protein sequence ID" value="QPZ37871.1"/>
    <property type="molecule type" value="Genomic_DNA"/>
</dbReference>
<keyword evidence="7" id="KW-0347">Helicase</keyword>
<feature type="domain" description="Helicase C-terminal" evidence="6">
    <location>
        <begin position="923"/>
        <end position="1086"/>
    </location>
</feature>
<dbReference type="PROSITE" id="PS51192">
    <property type="entry name" value="HELICASE_ATP_BIND_1"/>
    <property type="match status" value="1"/>
</dbReference>
<evidence type="ECO:0000259" key="4">
    <source>
        <dbReference type="PROSITE" id="PS50966"/>
    </source>
</evidence>
<dbReference type="InterPro" id="IPR001650">
    <property type="entry name" value="Helicase_C-like"/>
</dbReference>
<dbReference type="Pfam" id="PF04434">
    <property type="entry name" value="SWIM"/>
    <property type="match status" value="1"/>
</dbReference>
<evidence type="ECO:0000313" key="7">
    <source>
        <dbReference type="EMBL" id="QPZ37871.1"/>
    </source>
</evidence>
<dbReference type="SMART" id="SM00487">
    <property type="entry name" value="DEXDc"/>
    <property type="match status" value="1"/>
</dbReference>
<dbReference type="InterPro" id="IPR038718">
    <property type="entry name" value="SNF2-like_sf"/>
</dbReference>
<keyword evidence="8" id="KW-1185">Reference proteome</keyword>
<name>A0ABX6YGF6_9MICO</name>
<dbReference type="Gene3D" id="3.40.50.300">
    <property type="entry name" value="P-loop containing nucleotide triphosphate hydrolases"/>
    <property type="match status" value="1"/>
</dbReference>
<dbReference type="SUPFAM" id="SSF52540">
    <property type="entry name" value="P-loop containing nucleoside triphosphate hydrolases"/>
    <property type="match status" value="2"/>
</dbReference>
<dbReference type="PROSITE" id="PS50966">
    <property type="entry name" value="ZF_SWIM"/>
    <property type="match status" value="1"/>
</dbReference>
<sequence length="1086" mass="120195">MPFDALPQIAPDSAARFVSDAMLQRARSYASGGAVTDMVWTADSRILTSSVTGTERQPYRCTIALVPSGTIYTVERASCTCPVGLRCKHIAATLLVCAGEQLRRSAQKPNEPAWKSALGAPPPTPTGSVPSTSLALGFELRRRAVSTRRHAPQTPATPEDVVDGLSLRLRVRPLLPGRRGGWIKGNLSWRTLAHQQHRLGLDSEQLLWFTQFLGLYDATRNLALFGDTETVPLDEFRSPLLWTLLADAERVGVTFAGFTRGLTVSLGSSATVSLDVRSASDGLRLSPRVEIDGDTFRAQNVFAIGTSGLYATAVRGDSGIQVTLAPARTPLTPEALAMLNRTDAVAIPTTDVPEFFSDYYPRVSAGIPVTSSDDSVDLPDVAPPELVLSATYGTRDALTLGWHWEYHDPQRTLHLTPSLGERRDADTESATTAQVERAWPDVQWSTSHTLRDVETAEFTEHVLPVLESLDGVRVDVSGTRPEYRELTESPHVAITTVETEQNDWFDLGFVITIEGRTIPFIDLFNALARGKKKLKLVDRTYFSLAHPAFDRLRELLDEADSLDEWEPDKPKISRYQASLWSEFEDLADETHEAVSWRNSVAALAGGTIAESAVPKALNAELRPYQVHGFQWLAFLWQHSLGGILADDMGLGKTLQALALITYAREEKGTDAGEPPFLVVAPTSVISTWQSEAQRFAPHLDVRVIEATQGTRKTPLAQTVAGADVVIMSYAVMRIDAAHVAERTWAGLILDEAQFVKNPDSKSHAAAKDIRAPFRLAITGTPLENSLLDLWALCSITAPGLFPSRRRFGEEYVKPVESGEAPQRLDRLRKRIRPFMMRRTKELVAPELPNKQEQTISIELAADHRSLYDTVLQRERKKLLGLIDDIDRNRFIVFRSLTLLRMLALDPSLVDDEYVGITASKLDVLFEHVEALVSEGHRTLVFSQFTSFLGNVAEQLDARGIRYSYLDGSTRRRKTVIDEFREGDNPVFLISLKAGGFGLTLTEADYVFMLDPWWNPASEAQAIDRTHRIGQTKNVFVYRLVAEGTIEEKVMALQRKKAALFDAVVDDDAAFSSALTADDIRMLLDDA</sequence>
<dbReference type="PROSITE" id="PS51194">
    <property type="entry name" value="HELICASE_CTER"/>
    <property type="match status" value="1"/>
</dbReference>
<dbReference type="Gene3D" id="3.40.50.10810">
    <property type="entry name" value="Tandem AAA-ATPase domain"/>
    <property type="match status" value="1"/>
</dbReference>
<proteinExistence type="predicted"/>